<dbReference type="EC" id="2.7.11.1" evidence="2"/>
<evidence type="ECO:0000256" key="13">
    <source>
        <dbReference type="ARBA" id="ARBA00023136"/>
    </source>
</evidence>
<keyword evidence="8" id="KW-0677">Repeat</keyword>
<evidence type="ECO:0000256" key="5">
    <source>
        <dbReference type="ARBA" id="ARBA00022679"/>
    </source>
</evidence>
<dbReference type="OMA" id="EAMWRIV"/>
<evidence type="ECO:0000259" key="15">
    <source>
        <dbReference type="PROSITE" id="PS50011"/>
    </source>
</evidence>
<keyword evidence="14" id="KW-0325">Glycoprotein</keyword>
<sequence length="379" mass="42693">MMTDLKAVALIQSMLSAPCFGKLKPVDHLKLLANLQVYKGTLPDGQLIAIKRAGQASKQGALEFKTEIEILSRFHHKNVVSLVGFCFRQGEQMLVYEFIPNGSLKESLSGKSGIKLDWKRRLRIALGAARGLQYLHDHVDPPIIHRDIKSNNILLDERLNAKVADFGLSKTMSEPDKGYVSTQVKGTMGYMDPEYYTTQQLTEKSDVYSFGVLLLELITARSPIVRGKYIVKELRQAIDKSKDMYNIDEFVDPAIPSNMTPISFRKFVDLAFMCLEDAGANRPTMGEVVKEIENIMEIDGLNSCAESRSTSVSHEGTSATFDHPYSEESLNRYNGPCMFQLFASDNPGARLRGFKMSDFIVFWTFSHSLYISFSFENYN</sequence>
<reference evidence="16" key="1">
    <citation type="journal article" date="2012" name="Nature">
        <title>The tomato genome sequence provides insights into fleshy fruit evolution.</title>
        <authorList>
            <consortium name="Tomato Genome Consortium"/>
        </authorList>
    </citation>
    <scope>NUCLEOTIDE SEQUENCE [LARGE SCALE GENOMIC DNA]</scope>
    <source>
        <strain evidence="16">cv. Heinz 1706</strain>
    </source>
</reference>
<dbReference type="EnsemblPlants" id="Solyc02g024065.1.1">
    <property type="protein sequence ID" value="Solyc02g024065.1.1"/>
    <property type="gene ID" value="Solyc02g024065.1"/>
</dbReference>
<dbReference type="InParanoid" id="A0A3Q7EWQ8"/>
<dbReference type="Gene3D" id="3.30.200.20">
    <property type="entry name" value="Phosphorylase Kinase, domain 1"/>
    <property type="match status" value="1"/>
</dbReference>
<keyword evidence="13" id="KW-0472">Membrane</keyword>
<evidence type="ECO:0000256" key="1">
    <source>
        <dbReference type="ARBA" id="ARBA00004167"/>
    </source>
</evidence>
<comment type="subcellular location">
    <subcellularLocation>
        <location evidence="1">Membrane</location>
        <topology evidence="1">Single-pass membrane protein</topology>
    </subcellularLocation>
</comment>
<keyword evidence="4" id="KW-0433">Leucine-rich repeat</keyword>
<dbReference type="Gene3D" id="1.10.510.10">
    <property type="entry name" value="Transferase(Phosphotransferase) domain 1"/>
    <property type="match status" value="1"/>
</dbReference>
<evidence type="ECO:0000256" key="2">
    <source>
        <dbReference type="ARBA" id="ARBA00012513"/>
    </source>
</evidence>
<dbReference type="PROSITE" id="PS50011">
    <property type="entry name" value="PROTEIN_KINASE_DOM"/>
    <property type="match status" value="1"/>
</dbReference>
<evidence type="ECO:0000256" key="14">
    <source>
        <dbReference type="ARBA" id="ARBA00023180"/>
    </source>
</evidence>
<evidence type="ECO:0000256" key="6">
    <source>
        <dbReference type="ARBA" id="ARBA00022692"/>
    </source>
</evidence>
<organism evidence="16">
    <name type="scientific">Solanum lycopersicum</name>
    <name type="common">Tomato</name>
    <name type="synonym">Lycopersicon esculentum</name>
    <dbReference type="NCBI Taxonomy" id="4081"/>
    <lineage>
        <taxon>Eukaryota</taxon>
        <taxon>Viridiplantae</taxon>
        <taxon>Streptophyta</taxon>
        <taxon>Embryophyta</taxon>
        <taxon>Tracheophyta</taxon>
        <taxon>Spermatophyta</taxon>
        <taxon>Magnoliopsida</taxon>
        <taxon>eudicotyledons</taxon>
        <taxon>Gunneridae</taxon>
        <taxon>Pentapetalae</taxon>
        <taxon>asterids</taxon>
        <taxon>lamiids</taxon>
        <taxon>Solanales</taxon>
        <taxon>Solanaceae</taxon>
        <taxon>Solanoideae</taxon>
        <taxon>Solaneae</taxon>
        <taxon>Solanum</taxon>
        <taxon>Solanum subgen. Lycopersicon</taxon>
    </lineage>
</organism>
<evidence type="ECO:0000256" key="10">
    <source>
        <dbReference type="ARBA" id="ARBA00022777"/>
    </source>
</evidence>
<keyword evidence="17" id="KW-1185">Reference proteome</keyword>
<dbReference type="PANTHER" id="PTHR47989">
    <property type="entry name" value="OS01G0750732 PROTEIN"/>
    <property type="match status" value="1"/>
</dbReference>
<evidence type="ECO:0000313" key="17">
    <source>
        <dbReference type="Proteomes" id="UP000004994"/>
    </source>
</evidence>
<evidence type="ECO:0000256" key="7">
    <source>
        <dbReference type="ARBA" id="ARBA00022729"/>
    </source>
</evidence>
<dbReference type="PANTHER" id="PTHR47989:SF47">
    <property type="entry name" value="SERINE_THREONINE-PROTEIN KINASE PBL28-RELATED"/>
    <property type="match status" value="1"/>
</dbReference>
<dbReference type="SMART" id="SM00220">
    <property type="entry name" value="S_TKc"/>
    <property type="match status" value="1"/>
</dbReference>
<dbReference type="PROSITE" id="PS00108">
    <property type="entry name" value="PROTEIN_KINASE_ST"/>
    <property type="match status" value="1"/>
</dbReference>
<dbReference type="GO" id="GO:0016020">
    <property type="term" value="C:membrane"/>
    <property type="evidence" value="ECO:0007669"/>
    <property type="project" value="UniProtKB-SubCell"/>
</dbReference>
<accession>A0A3Q7EWQ8</accession>
<keyword evidence="11" id="KW-0067">ATP-binding</keyword>
<evidence type="ECO:0000256" key="8">
    <source>
        <dbReference type="ARBA" id="ARBA00022737"/>
    </source>
</evidence>
<dbReference type="Gramene" id="Solyc02g024065.1.1">
    <property type="protein sequence ID" value="Solyc02g024065.1.1"/>
    <property type="gene ID" value="Solyc02g024065.1"/>
</dbReference>
<evidence type="ECO:0000256" key="11">
    <source>
        <dbReference type="ARBA" id="ARBA00022840"/>
    </source>
</evidence>
<keyword evidence="5" id="KW-0808">Transferase</keyword>
<name>A0A3Q7EWQ8_SOLLC</name>
<dbReference type="FunFam" id="1.10.510.10:FF:000453">
    <property type="entry name" value="LRR receptor-like serine/threonine-protein kinase HSL2"/>
    <property type="match status" value="1"/>
</dbReference>
<keyword evidence="3" id="KW-0723">Serine/threonine-protein kinase</keyword>
<evidence type="ECO:0000256" key="12">
    <source>
        <dbReference type="ARBA" id="ARBA00022989"/>
    </source>
</evidence>
<dbReference type="InterPro" id="IPR000719">
    <property type="entry name" value="Prot_kinase_dom"/>
</dbReference>
<keyword evidence="7" id="KW-0732">Signal</keyword>
<dbReference type="PaxDb" id="4081-Solyc01g102710.2.1"/>
<keyword evidence="10" id="KW-0418">Kinase</keyword>
<protein>
    <recommendedName>
        <fullName evidence="2">non-specific serine/threonine protein kinase</fullName>
        <ecNumber evidence="2">2.7.11.1</ecNumber>
    </recommendedName>
</protein>
<dbReference type="Proteomes" id="UP000004994">
    <property type="component" value="Chromosome 1"/>
</dbReference>
<feature type="domain" description="Protein kinase" evidence="15">
    <location>
        <begin position="9"/>
        <end position="296"/>
    </location>
</feature>
<dbReference type="STRING" id="4081.A0A3Q7EWQ8"/>
<dbReference type="GO" id="GO:0004674">
    <property type="term" value="F:protein serine/threonine kinase activity"/>
    <property type="evidence" value="ECO:0007669"/>
    <property type="project" value="UniProtKB-KW"/>
</dbReference>
<keyword evidence="12" id="KW-1133">Transmembrane helix</keyword>
<evidence type="ECO:0000256" key="3">
    <source>
        <dbReference type="ARBA" id="ARBA00022527"/>
    </source>
</evidence>
<dbReference type="GO" id="GO:0005524">
    <property type="term" value="F:ATP binding"/>
    <property type="evidence" value="ECO:0007669"/>
    <property type="project" value="UniProtKB-KW"/>
</dbReference>
<evidence type="ECO:0000313" key="16">
    <source>
        <dbReference type="EnsemblPlants" id="Solyc02g024065.1.1"/>
    </source>
</evidence>
<evidence type="ECO:0000256" key="9">
    <source>
        <dbReference type="ARBA" id="ARBA00022741"/>
    </source>
</evidence>
<dbReference type="InterPro" id="IPR001245">
    <property type="entry name" value="Ser-Thr/Tyr_kinase_cat_dom"/>
</dbReference>
<dbReference type="AlphaFoldDB" id="A0A3Q7EWQ8"/>
<dbReference type="InterPro" id="IPR011009">
    <property type="entry name" value="Kinase-like_dom_sf"/>
</dbReference>
<dbReference type="SUPFAM" id="SSF56112">
    <property type="entry name" value="Protein kinase-like (PK-like)"/>
    <property type="match status" value="1"/>
</dbReference>
<dbReference type="InterPro" id="IPR008271">
    <property type="entry name" value="Ser/Thr_kinase_AS"/>
</dbReference>
<evidence type="ECO:0000256" key="4">
    <source>
        <dbReference type="ARBA" id="ARBA00022614"/>
    </source>
</evidence>
<keyword evidence="6" id="KW-0812">Transmembrane</keyword>
<keyword evidence="9" id="KW-0547">Nucleotide-binding</keyword>
<reference evidence="16" key="2">
    <citation type="submission" date="2019-01" db="UniProtKB">
        <authorList>
            <consortium name="EnsemblPlants"/>
        </authorList>
    </citation>
    <scope>IDENTIFICATION</scope>
    <source>
        <strain evidence="16">cv. Heinz 1706</strain>
    </source>
</reference>
<proteinExistence type="predicted"/>
<dbReference type="CDD" id="cd14066">
    <property type="entry name" value="STKc_IRAK"/>
    <property type="match status" value="1"/>
</dbReference>
<dbReference type="Pfam" id="PF07714">
    <property type="entry name" value="PK_Tyr_Ser-Thr"/>
    <property type="match status" value="1"/>
</dbReference>